<dbReference type="Pfam" id="PF13579">
    <property type="entry name" value="Glyco_trans_4_4"/>
    <property type="match status" value="1"/>
</dbReference>
<evidence type="ECO:0000313" key="3">
    <source>
        <dbReference type="Proteomes" id="UP000076023"/>
    </source>
</evidence>
<dbReference type="Proteomes" id="UP000076023">
    <property type="component" value="Unassembled WGS sequence"/>
</dbReference>
<gene>
    <name evidence="2" type="ORF">TSACC_22516</name>
</gene>
<sequence>MRIAILHFHLRPGGVTRVIEMAYDALVAAGHEVLVVSGEPQPEMGRLPAHAVAVAPAMRYGVASSRWEELKDEVEACVRTIWADGADVLHLHNHALGKNFALPLAVAAWARDGQRLLLHIHDFAENGRPENYRLLLEQLGGEEGLRGTLYPVSSRIAYGLLNHPDLKRMQAARSCHWLPNPVILPRSQAPVKASELQAERLIVYPCRGIRRKNIGEALLLSAALGPGEKLVLTAPPMTPSDKALYARWKAVAERLRLPVVFEGQTLLGRTTVDFLLGASLCLTTSVTEGFGMAFLEPWLAGVSLAGRDLPQVTHDFRASGVEFSHLYERCDIPVSDSRRQAVEQAIRDAVRHSCESYQVPLQADMVAAACAAVFIGELGDFGRLPEAAQERILDEGGRAAVCLLPESSGVMERNRATIASQYSAEAYAAKLESVYRDLLVQPASAVDFLDTRALLLEMLDFGDFSALRHGALG</sequence>
<dbReference type="InterPro" id="IPR028098">
    <property type="entry name" value="Glyco_trans_4-like_N"/>
</dbReference>
<reference evidence="3" key="1">
    <citation type="journal article" date="2017" name="Genome Announc.">
        <title>Draft Genome Sequence of Terrimicrobium sacchariphilum NM-5T, a Facultative Anaerobic Soil Bacterium of the Class Spartobacteria.</title>
        <authorList>
            <person name="Qiu Y.L."/>
            <person name="Tourlousse D.M."/>
            <person name="Matsuura N."/>
            <person name="Ohashi A."/>
            <person name="Sekiguchi Y."/>
        </authorList>
    </citation>
    <scope>NUCLEOTIDE SEQUENCE [LARGE SCALE GENOMIC DNA]</scope>
    <source>
        <strain evidence="3">NM-5</strain>
    </source>
</reference>
<dbReference type="InParanoid" id="A0A146GA00"/>
<comment type="caution">
    <text evidence="2">The sequence shown here is derived from an EMBL/GenBank/DDBJ whole genome shotgun (WGS) entry which is preliminary data.</text>
</comment>
<dbReference type="PANTHER" id="PTHR12526">
    <property type="entry name" value="GLYCOSYLTRANSFERASE"/>
    <property type="match status" value="1"/>
</dbReference>
<accession>A0A146GA00</accession>
<dbReference type="AlphaFoldDB" id="A0A146GA00"/>
<dbReference type="Gene3D" id="3.40.50.2000">
    <property type="entry name" value="Glycogen Phosphorylase B"/>
    <property type="match status" value="2"/>
</dbReference>
<dbReference type="EMBL" id="BDCO01000002">
    <property type="protein sequence ID" value="GAT34093.1"/>
    <property type="molecule type" value="Genomic_DNA"/>
</dbReference>
<evidence type="ECO:0000313" key="2">
    <source>
        <dbReference type="EMBL" id="GAT34093.1"/>
    </source>
</evidence>
<feature type="domain" description="Glycosyltransferase subfamily 4-like N-terminal" evidence="1">
    <location>
        <begin position="13"/>
        <end position="126"/>
    </location>
</feature>
<dbReference type="OrthoDB" id="9764674at2"/>
<protein>
    <submittedName>
        <fullName evidence="2">Glycosyltransferase</fullName>
    </submittedName>
</protein>
<proteinExistence type="predicted"/>
<evidence type="ECO:0000259" key="1">
    <source>
        <dbReference type="Pfam" id="PF13579"/>
    </source>
</evidence>
<name>A0A146GA00_TERSA</name>
<organism evidence="2 3">
    <name type="scientific">Terrimicrobium sacchariphilum</name>
    <dbReference type="NCBI Taxonomy" id="690879"/>
    <lineage>
        <taxon>Bacteria</taxon>
        <taxon>Pseudomonadati</taxon>
        <taxon>Verrucomicrobiota</taxon>
        <taxon>Terrimicrobiia</taxon>
        <taxon>Terrimicrobiales</taxon>
        <taxon>Terrimicrobiaceae</taxon>
        <taxon>Terrimicrobium</taxon>
    </lineage>
</organism>
<dbReference type="GO" id="GO:0016757">
    <property type="term" value="F:glycosyltransferase activity"/>
    <property type="evidence" value="ECO:0007669"/>
    <property type="project" value="UniProtKB-ARBA"/>
</dbReference>
<keyword evidence="3" id="KW-1185">Reference proteome</keyword>
<keyword evidence="2" id="KW-0808">Transferase</keyword>
<dbReference type="SUPFAM" id="SSF53756">
    <property type="entry name" value="UDP-Glycosyltransferase/glycogen phosphorylase"/>
    <property type="match status" value="1"/>
</dbReference>
<dbReference type="STRING" id="690879.TSACC_22516"/>
<dbReference type="RefSeq" id="WP_084400453.1">
    <property type="nucleotide sequence ID" value="NZ_BDCO01000002.1"/>
</dbReference>